<dbReference type="InterPro" id="IPR029063">
    <property type="entry name" value="SAM-dependent_MTases_sf"/>
</dbReference>
<dbReference type="Gene3D" id="2.40.50.140">
    <property type="entry name" value="Nucleic acid-binding proteins"/>
    <property type="match status" value="1"/>
</dbReference>
<evidence type="ECO:0000313" key="8">
    <source>
        <dbReference type="Proteomes" id="UP001652394"/>
    </source>
</evidence>
<keyword evidence="1 4" id="KW-0489">Methyltransferase</keyword>
<protein>
    <submittedName>
        <fullName evidence="7">23S rRNA (Uracil(1939)-C(5))-methyltransferase RlmD</fullName>
        <ecNumber evidence="7">2.1.1.190</ecNumber>
    </submittedName>
</protein>
<comment type="similarity">
    <text evidence="4">Belongs to the class I-like SAM-binding methyltransferase superfamily. RNA M5U methyltransferase family.</text>
</comment>
<keyword evidence="3 4" id="KW-0949">S-adenosyl-L-methionine</keyword>
<dbReference type="PANTHER" id="PTHR11061">
    <property type="entry name" value="RNA M5U METHYLTRANSFERASE"/>
    <property type="match status" value="1"/>
</dbReference>
<dbReference type="EC" id="2.1.1.190" evidence="7"/>
<dbReference type="RefSeq" id="WP_059066368.1">
    <property type="nucleotide sequence ID" value="NZ_JAOQJX010000004.1"/>
</dbReference>
<evidence type="ECO:0000256" key="5">
    <source>
        <dbReference type="PROSITE-ProRule" id="PRU10015"/>
    </source>
</evidence>
<dbReference type="PANTHER" id="PTHR11061:SF30">
    <property type="entry name" value="TRNA (URACIL(54)-C(5))-METHYLTRANSFERASE"/>
    <property type="match status" value="1"/>
</dbReference>
<dbReference type="CDD" id="cd02440">
    <property type="entry name" value="AdoMet_MTases"/>
    <property type="match status" value="1"/>
</dbReference>
<reference evidence="7 8" key="1">
    <citation type="journal article" date="2021" name="ISME Commun">
        <title>Automated analysis of genomic sequences facilitates high-throughput and comprehensive description of bacteria.</title>
        <authorList>
            <person name="Hitch T.C.A."/>
        </authorList>
    </citation>
    <scope>NUCLEOTIDE SEQUENCE [LARGE SCALE GENOMIC DNA]</scope>
    <source>
        <strain evidence="7 8">H2_18</strain>
    </source>
</reference>
<dbReference type="Pfam" id="PF01938">
    <property type="entry name" value="TRAM"/>
    <property type="match status" value="1"/>
</dbReference>
<dbReference type="NCBIfam" id="TIGR00479">
    <property type="entry name" value="rumA"/>
    <property type="match status" value="1"/>
</dbReference>
<dbReference type="InterPro" id="IPR002792">
    <property type="entry name" value="TRAM_dom"/>
</dbReference>
<dbReference type="Proteomes" id="UP001652394">
    <property type="component" value="Unassembled WGS sequence"/>
</dbReference>
<dbReference type="PROSITE" id="PS01230">
    <property type="entry name" value="TRMA_1"/>
    <property type="match status" value="1"/>
</dbReference>
<keyword evidence="8" id="KW-1185">Reference proteome</keyword>
<feature type="binding site" evidence="4">
    <location>
        <position position="304"/>
    </location>
    <ligand>
        <name>S-adenosyl-L-methionine</name>
        <dbReference type="ChEBI" id="CHEBI:59789"/>
    </ligand>
</feature>
<dbReference type="SUPFAM" id="SSF50249">
    <property type="entry name" value="Nucleic acid-binding proteins"/>
    <property type="match status" value="1"/>
</dbReference>
<feature type="domain" description="TRAM" evidence="6">
    <location>
        <begin position="1"/>
        <end position="58"/>
    </location>
</feature>
<feature type="binding site" evidence="4">
    <location>
        <position position="410"/>
    </location>
    <ligand>
        <name>S-adenosyl-L-methionine</name>
        <dbReference type="ChEBI" id="CHEBI:59789"/>
    </ligand>
</feature>
<dbReference type="Gene3D" id="3.40.50.150">
    <property type="entry name" value="Vaccinia Virus protein VP39"/>
    <property type="match status" value="1"/>
</dbReference>
<dbReference type="SUPFAM" id="SSF53335">
    <property type="entry name" value="S-adenosyl-L-methionine-dependent methyltransferases"/>
    <property type="match status" value="1"/>
</dbReference>
<dbReference type="Gene3D" id="2.40.50.1070">
    <property type="match status" value="1"/>
</dbReference>
<dbReference type="Pfam" id="PF05958">
    <property type="entry name" value="tRNA_U5-meth_tr"/>
    <property type="match status" value="1"/>
</dbReference>
<feature type="active site" description="Nucleophile" evidence="4">
    <location>
        <position position="437"/>
    </location>
</feature>
<gene>
    <name evidence="7" type="primary">rlmD</name>
    <name evidence="7" type="ORF">OCV51_03840</name>
</gene>
<proteinExistence type="inferred from homology"/>
<dbReference type="PROSITE" id="PS50926">
    <property type="entry name" value="TRAM"/>
    <property type="match status" value="1"/>
</dbReference>
<dbReference type="InterPro" id="IPR030390">
    <property type="entry name" value="MeTrfase_TrmA_AS"/>
</dbReference>
<feature type="active site" evidence="5">
    <location>
        <position position="437"/>
    </location>
</feature>
<feature type="binding site" evidence="4">
    <location>
        <position position="333"/>
    </location>
    <ligand>
        <name>S-adenosyl-L-methionine</name>
        <dbReference type="ChEBI" id="CHEBI:59789"/>
    </ligand>
</feature>
<keyword evidence="2 4" id="KW-0808">Transferase</keyword>
<evidence type="ECO:0000259" key="6">
    <source>
        <dbReference type="PROSITE" id="PS50926"/>
    </source>
</evidence>
<dbReference type="GO" id="GO:0008168">
    <property type="term" value="F:methyltransferase activity"/>
    <property type="evidence" value="ECO:0007669"/>
    <property type="project" value="UniProtKB-KW"/>
</dbReference>
<organism evidence="7 8">
    <name type="scientific">Faecalicatena acetigenes</name>
    <dbReference type="NCBI Taxonomy" id="2981790"/>
    <lineage>
        <taxon>Bacteria</taxon>
        <taxon>Bacillati</taxon>
        <taxon>Bacillota</taxon>
        <taxon>Clostridia</taxon>
        <taxon>Lachnospirales</taxon>
        <taxon>Lachnospiraceae</taxon>
        <taxon>Faecalicatena</taxon>
    </lineage>
</organism>
<dbReference type="GO" id="GO:0032259">
    <property type="term" value="P:methylation"/>
    <property type="evidence" value="ECO:0007669"/>
    <property type="project" value="UniProtKB-KW"/>
</dbReference>
<dbReference type="InterPro" id="IPR030391">
    <property type="entry name" value="MeTrfase_TrmA_CS"/>
</dbReference>
<dbReference type="InterPro" id="IPR012340">
    <property type="entry name" value="NA-bd_OB-fold"/>
</dbReference>
<evidence type="ECO:0000256" key="2">
    <source>
        <dbReference type="ARBA" id="ARBA00022679"/>
    </source>
</evidence>
<evidence type="ECO:0000256" key="1">
    <source>
        <dbReference type="ARBA" id="ARBA00022603"/>
    </source>
</evidence>
<dbReference type="PROSITE" id="PS01231">
    <property type="entry name" value="TRMA_2"/>
    <property type="match status" value="1"/>
</dbReference>
<feature type="binding site" evidence="4">
    <location>
        <position position="354"/>
    </location>
    <ligand>
        <name>S-adenosyl-L-methionine</name>
        <dbReference type="ChEBI" id="CHEBI:59789"/>
    </ligand>
</feature>
<evidence type="ECO:0000256" key="4">
    <source>
        <dbReference type="PROSITE-ProRule" id="PRU01024"/>
    </source>
</evidence>
<accession>A0ABT2TAS0</accession>
<dbReference type="PROSITE" id="PS51687">
    <property type="entry name" value="SAM_MT_RNA_M5U"/>
    <property type="match status" value="1"/>
</dbReference>
<sequence>MQKNEIVRVTIEDIGMNGEGIGRVNGYTLFIKDTIIGDEVEAKIMKAKKSYGYARLLKILTPSADRIPPYCTFARKCGGCQIQEMNYKSQLVYKERKVKGNLERIGGFAKDMLDQVMEPIVGMEPPADANAGEKGESGKAPGLAFGYRNKAQFPFGTDREGNPITGFYAGRTHDIISNTDCALGVPQNQVILEILLSFMKKYKIASYDEKTGRGLIRHVLIRYGFKTEELMVCLVINGSSLPHAGALIERLSTIKNMTSITISPNTRRTNVIMGDTYEVLWGQDHITDYIGNIKFAISPLSFYQVNPVQTEKLYGLALAYATLTGTETVWDLYCGIGTISLFLAQKAKQVYGVEIIPQAIEDARKNAERNGIENAQFYVGKAEEVLPAYYMQYEKEHPGEKASADVIVVDPPRKGCDTVLLETIVKMQPEKIVYVSCDSATLARDLKYLCENGYELRKGRAVDMFPHTVHVETVVMLSHKKPDSVINVKVEFGEGEGKVPLDNIAKRAEAYKPKERVTYKMIKEYIEAKYGFKVHTAYIAEVKRDLGLPMYDAPNAVEELKQPRKHPTAEKVEAIKDALKHFEVI</sequence>
<name>A0ABT2TAS0_9FIRM</name>
<comment type="caution">
    <text evidence="7">The sequence shown here is derived from an EMBL/GenBank/DDBJ whole genome shotgun (WGS) entry which is preliminary data.</text>
</comment>
<evidence type="ECO:0000313" key="7">
    <source>
        <dbReference type="EMBL" id="MCU6746799.1"/>
    </source>
</evidence>
<evidence type="ECO:0000256" key="3">
    <source>
        <dbReference type="ARBA" id="ARBA00022691"/>
    </source>
</evidence>
<dbReference type="InterPro" id="IPR010280">
    <property type="entry name" value="U5_MeTrfase_fam"/>
</dbReference>
<dbReference type="EMBL" id="JAOQJX010000004">
    <property type="protein sequence ID" value="MCU6746799.1"/>
    <property type="molecule type" value="Genomic_DNA"/>
</dbReference>